<dbReference type="EMBL" id="BAABFL010000477">
    <property type="protein sequence ID" value="GAA4652557.1"/>
    <property type="molecule type" value="Genomic_DNA"/>
</dbReference>
<organism evidence="2 3">
    <name type="scientific">Kistimonas scapharcae</name>
    <dbReference type="NCBI Taxonomy" id="1036133"/>
    <lineage>
        <taxon>Bacteria</taxon>
        <taxon>Pseudomonadati</taxon>
        <taxon>Pseudomonadota</taxon>
        <taxon>Gammaproteobacteria</taxon>
        <taxon>Oceanospirillales</taxon>
        <taxon>Endozoicomonadaceae</taxon>
        <taxon>Kistimonas</taxon>
    </lineage>
</organism>
<evidence type="ECO:0000256" key="1">
    <source>
        <dbReference type="SAM" id="MobiDB-lite"/>
    </source>
</evidence>
<evidence type="ECO:0000313" key="3">
    <source>
        <dbReference type="Proteomes" id="UP001500604"/>
    </source>
</evidence>
<reference evidence="3" key="1">
    <citation type="journal article" date="2019" name="Int. J. Syst. Evol. Microbiol.">
        <title>The Global Catalogue of Microorganisms (GCM) 10K type strain sequencing project: providing services to taxonomists for standard genome sequencing and annotation.</title>
        <authorList>
            <consortium name="The Broad Institute Genomics Platform"/>
            <consortium name="The Broad Institute Genome Sequencing Center for Infectious Disease"/>
            <person name="Wu L."/>
            <person name="Ma J."/>
        </authorList>
    </citation>
    <scope>NUCLEOTIDE SEQUENCE [LARGE SCALE GENOMIC DNA]</scope>
    <source>
        <strain evidence="3">JCM 17805</strain>
    </source>
</reference>
<proteinExistence type="predicted"/>
<dbReference type="Proteomes" id="UP001500604">
    <property type="component" value="Unassembled WGS sequence"/>
</dbReference>
<keyword evidence="3" id="KW-1185">Reference proteome</keyword>
<protein>
    <submittedName>
        <fullName evidence="2">Uncharacterized protein</fullName>
    </submittedName>
</protein>
<gene>
    <name evidence="2" type="ORF">GCM10023116_48410</name>
</gene>
<dbReference type="RefSeq" id="WP_345199149.1">
    <property type="nucleotide sequence ID" value="NZ_BAABFL010000477.1"/>
</dbReference>
<name>A0ABP8V9H3_9GAMM</name>
<feature type="region of interest" description="Disordered" evidence="1">
    <location>
        <begin position="143"/>
        <end position="185"/>
    </location>
</feature>
<evidence type="ECO:0000313" key="2">
    <source>
        <dbReference type="EMBL" id="GAA4652557.1"/>
    </source>
</evidence>
<comment type="caution">
    <text evidence="2">The sequence shown here is derived from an EMBL/GenBank/DDBJ whole genome shotgun (WGS) entry which is preliminary data.</text>
</comment>
<accession>A0ABP8V9H3</accession>
<feature type="compositionally biased region" description="Polar residues" evidence="1">
    <location>
        <begin position="163"/>
        <end position="172"/>
    </location>
</feature>
<feature type="compositionally biased region" description="Acidic residues" evidence="1">
    <location>
        <begin position="175"/>
        <end position="185"/>
    </location>
</feature>
<sequence length="185" mass="20355">MGLGLDLSGVTPDGNRLRPGQYACVIKNARIEMSKANDRMLSIELHDKGGRGMITDRLNIFHRNPKPREIALKQLKKLLQVSGYPNPDLFDEVSHLNGLSVGVNIVEGEPWTNAQGEVKRGGGELDPWNGYFRLMPGVEVLGPKPETAAPADQRLKTAHSHTRQLYAQQTGGSDAFDDDIPDFGR</sequence>